<dbReference type="PANTHER" id="PTHR12838">
    <property type="entry name" value="U3 SMALL NUCLEOLAR RNA-ASSOCIATED PROTEIN 11"/>
    <property type="match status" value="1"/>
</dbReference>
<dbReference type="RefSeq" id="XP_015593857.1">
    <property type="nucleotide sequence ID" value="XM_015738371.2"/>
</dbReference>
<comment type="subcellular location">
    <subcellularLocation>
        <location evidence="1 5">Nucleus</location>
        <location evidence="1 5">Nucleolus</location>
    </subcellularLocation>
</comment>
<dbReference type="InterPro" id="IPR007144">
    <property type="entry name" value="SSU_processome_Utp11"/>
</dbReference>
<accession>A0AAJ7BTC1</accession>
<dbReference type="Proteomes" id="UP000694920">
    <property type="component" value="Unplaced"/>
</dbReference>
<evidence type="ECO:0000313" key="7">
    <source>
        <dbReference type="Proteomes" id="UP000694920"/>
    </source>
</evidence>
<dbReference type="GO" id="GO:0006364">
    <property type="term" value="P:rRNA processing"/>
    <property type="evidence" value="ECO:0007669"/>
    <property type="project" value="UniProtKB-UniRule"/>
</dbReference>
<proteinExistence type="inferred from homology"/>
<dbReference type="AlphaFoldDB" id="A0AAJ7BTC1"/>
<comment type="function">
    <text evidence="5">Involved in nucleolar processing of pre-18S ribosomal RNA.</text>
</comment>
<dbReference type="KEGG" id="ccin:107267107"/>
<dbReference type="Pfam" id="PF03998">
    <property type="entry name" value="Utp11"/>
    <property type="match status" value="1"/>
</dbReference>
<evidence type="ECO:0000313" key="8">
    <source>
        <dbReference type="RefSeq" id="XP_015593857.1"/>
    </source>
</evidence>
<evidence type="ECO:0000256" key="5">
    <source>
        <dbReference type="PIRNR" id="PIRNR015952"/>
    </source>
</evidence>
<organism evidence="7 8">
    <name type="scientific">Cephus cinctus</name>
    <name type="common">Wheat stem sawfly</name>
    <dbReference type="NCBI Taxonomy" id="211228"/>
    <lineage>
        <taxon>Eukaryota</taxon>
        <taxon>Metazoa</taxon>
        <taxon>Ecdysozoa</taxon>
        <taxon>Arthropoda</taxon>
        <taxon>Hexapoda</taxon>
        <taxon>Insecta</taxon>
        <taxon>Pterygota</taxon>
        <taxon>Neoptera</taxon>
        <taxon>Endopterygota</taxon>
        <taxon>Hymenoptera</taxon>
        <taxon>Cephoidea</taxon>
        <taxon>Cephidae</taxon>
        <taxon>Cephus</taxon>
    </lineage>
</organism>
<dbReference type="PANTHER" id="PTHR12838:SF0">
    <property type="entry name" value="U3 SMALL NUCLEOLAR RNA-ASSOCIATED PROTEIN 11-RELATED"/>
    <property type="match status" value="1"/>
</dbReference>
<evidence type="ECO:0000256" key="3">
    <source>
        <dbReference type="ARBA" id="ARBA00022552"/>
    </source>
</evidence>
<evidence type="ECO:0000256" key="1">
    <source>
        <dbReference type="ARBA" id="ARBA00004604"/>
    </source>
</evidence>
<sequence length="253" mass="30245">MSSWKKASKATQKTHRERHQPESRKHLGILEKRKDYIARAKDYHEKQATLTLLRRRALNRNPDEFHFHMINSKVEKGVHREKEKSQEHTSDQIKLMKTQDLKYVSYKRNCEARKIEKLQSQLHMIDAANEIKNNHVFFIEDLDEVKTFNVAEKLNTHPALLGRRTNRLKVDSLKKLKMPTINDSTLVKIEQQKHMAYKELQKRVNRERELTIVHQKLELQQALQDKKVVKPKVIKQATKDSAPIYKWKYQRKR</sequence>
<feature type="region of interest" description="Disordered" evidence="6">
    <location>
        <begin position="1"/>
        <end position="30"/>
    </location>
</feature>
<feature type="compositionally biased region" description="Basic and acidic residues" evidence="6">
    <location>
        <begin position="19"/>
        <end position="30"/>
    </location>
</feature>
<name>A0AAJ7BTC1_CEPCN</name>
<reference evidence="8" key="1">
    <citation type="submission" date="2025-08" db="UniProtKB">
        <authorList>
            <consortium name="RefSeq"/>
        </authorList>
    </citation>
    <scope>IDENTIFICATION</scope>
</reference>
<keyword evidence="7" id="KW-1185">Reference proteome</keyword>
<dbReference type="PIRSF" id="PIRSF015952">
    <property type="entry name" value="U3snoRNP11"/>
    <property type="match status" value="1"/>
</dbReference>
<protein>
    <recommendedName>
        <fullName evidence="5">U3 small nucleolar RNA-associated protein 11</fullName>
        <shortName evidence="5">U3 snoRNA-associated protein 11</shortName>
    </recommendedName>
</protein>
<dbReference type="GeneID" id="107267107"/>
<keyword evidence="3 5" id="KW-0698">rRNA processing</keyword>
<evidence type="ECO:0000256" key="2">
    <source>
        <dbReference type="ARBA" id="ARBA00008105"/>
    </source>
</evidence>
<keyword evidence="4 5" id="KW-0539">Nucleus</keyword>
<feature type="compositionally biased region" description="Basic residues" evidence="6">
    <location>
        <begin position="1"/>
        <end position="18"/>
    </location>
</feature>
<evidence type="ECO:0000256" key="4">
    <source>
        <dbReference type="ARBA" id="ARBA00023242"/>
    </source>
</evidence>
<gene>
    <name evidence="8" type="primary">LOC107267107</name>
</gene>
<comment type="similarity">
    <text evidence="2 5">Belongs to the UTP11 family.</text>
</comment>
<comment type="subunit">
    <text evidence="5">Component of the ribosomal small subunit (SSU) processome.</text>
</comment>
<evidence type="ECO:0000256" key="6">
    <source>
        <dbReference type="SAM" id="MobiDB-lite"/>
    </source>
</evidence>
<dbReference type="GO" id="GO:0032040">
    <property type="term" value="C:small-subunit processome"/>
    <property type="evidence" value="ECO:0007669"/>
    <property type="project" value="UniProtKB-UniRule"/>
</dbReference>